<evidence type="ECO:0000256" key="1">
    <source>
        <dbReference type="SAM" id="Phobius"/>
    </source>
</evidence>
<keyword evidence="3" id="KW-1185">Reference proteome</keyword>
<gene>
    <name evidence="2" type="ORF">ElyMa_003631300</name>
</gene>
<comment type="caution">
    <text evidence="2">The sequence shown here is derived from an EMBL/GenBank/DDBJ whole genome shotgun (WGS) entry which is preliminary data.</text>
</comment>
<protein>
    <submittedName>
        <fullName evidence="2">Uncharacterized protein</fullName>
    </submittedName>
</protein>
<name>A0AAV4EUU8_9GAST</name>
<feature type="transmembrane region" description="Helical" evidence="1">
    <location>
        <begin position="7"/>
        <end position="30"/>
    </location>
</feature>
<reference evidence="2 3" key="1">
    <citation type="journal article" date="2021" name="Elife">
        <title>Chloroplast acquisition without the gene transfer in kleptoplastic sea slugs, Plakobranchus ocellatus.</title>
        <authorList>
            <person name="Maeda T."/>
            <person name="Takahashi S."/>
            <person name="Yoshida T."/>
            <person name="Shimamura S."/>
            <person name="Takaki Y."/>
            <person name="Nagai Y."/>
            <person name="Toyoda A."/>
            <person name="Suzuki Y."/>
            <person name="Arimoto A."/>
            <person name="Ishii H."/>
            <person name="Satoh N."/>
            <person name="Nishiyama T."/>
            <person name="Hasebe M."/>
            <person name="Maruyama T."/>
            <person name="Minagawa J."/>
            <person name="Obokata J."/>
            <person name="Shigenobu S."/>
        </authorList>
    </citation>
    <scope>NUCLEOTIDE SEQUENCE [LARGE SCALE GENOMIC DNA]</scope>
</reference>
<organism evidence="2 3">
    <name type="scientific">Elysia marginata</name>
    <dbReference type="NCBI Taxonomy" id="1093978"/>
    <lineage>
        <taxon>Eukaryota</taxon>
        <taxon>Metazoa</taxon>
        <taxon>Spiralia</taxon>
        <taxon>Lophotrochozoa</taxon>
        <taxon>Mollusca</taxon>
        <taxon>Gastropoda</taxon>
        <taxon>Heterobranchia</taxon>
        <taxon>Euthyneura</taxon>
        <taxon>Panpulmonata</taxon>
        <taxon>Sacoglossa</taxon>
        <taxon>Placobranchoidea</taxon>
        <taxon>Plakobranchidae</taxon>
        <taxon>Elysia</taxon>
    </lineage>
</organism>
<accession>A0AAV4EUU8</accession>
<keyword evidence="1" id="KW-0812">Transmembrane</keyword>
<keyword evidence="1" id="KW-1133">Transmembrane helix</keyword>
<dbReference type="Proteomes" id="UP000762676">
    <property type="component" value="Unassembled WGS sequence"/>
</dbReference>
<dbReference type="AlphaFoldDB" id="A0AAV4EUU8"/>
<feature type="transmembrane region" description="Helical" evidence="1">
    <location>
        <begin position="36"/>
        <end position="60"/>
    </location>
</feature>
<keyword evidence="1" id="KW-0472">Membrane</keyword>
<proteinExistence type="predicted"/>
<evidence type="ECO:0000313" key="3">
    <source>
        <dbReference type="Proteomes" id="UP000762676"/>
    </source>
</evidence>
<dbReference type="EMBL" id="BMAT01007441">
    <property type="protein sequence ID" value="GFR64395.1"/>
    <property type="molecule type" value="Genomic_DNA"/>
</dbReference>
<sequence>MVVLVVQLVVLVVELVVLVVVLVVLVVELLVVVVELVVAVVELVVVVVELVVVVVVKLVAVSGAPSTHQRGEERGEEMCVYSLSQGLNFDLSKQDSNPEPLDPKAEHLPLDHDATQDITIKLFGFTIHCVLKTQQLLFESDEGVTRDRSGKIQFMSYFLS</sequence>
<evidence type="ECO:0000313" key="2">
    <source>
        <dbReference type="EMBL" id="GFR64395.1"/>
    </source>
</evidence>